<dbReference type="GO" id="GO:0003887">
    <property type="term" value="F:DNA-directed DNA polymerase activity"/>
    <property type="evidence" value="ECO:0007669"/>
    <property type="project" value="InterPro"/>
</dbReference>
<dbReference type="Pfam" id="PF13177">
    <property type="entry name" value="DNA_pol3_delta2"/>
    <property type="match status" value="1"/>
</dbReference>
<dbReference type="InterPro" id="IPR004622">
    <property type="entry name" value="DNA_pol_HolB"/>
</dbReference>
<dbReference type="GO" id="GO:0008408">
    <property type="term" value="F:3'-5' exonuclease activity"/>
    <property type="evidence" value="ECO:0007669"/>
    <property type="project" value="InterPro"/>
</dbReference>
<dbReference type="CDD" id="cd00009">
    <property type="entry name" value="AAA"/>
    <property type="match status" value="1"/>
</dbReference>
<name>F0ST49_RUBBR</name>
<protein>
    <submittedName>
        <fullName evidence="1">DNA polymerase III, delta prime subunit</fullName>
    </submittedName>
</protein>
<dbReference type="Gene3D" id="3.40.50.300">
    <property type="entry name" value="P-loop containing nucleotide triphosphate hydrolases"/>
    <property type="match status" value="1"/>
</dbReference>
<dbReference type="RefSeq" id="WP_013627987.1">
    <property type="nucleotide sequence ID" value="NC_015174.1"/>
</dbReference>
<dbReference type="Proteomes" id="UP000006860">
    <property type="component" value="Chromosome"/>
</dbReference>
<dbReference type="SUPFAM" id="SSF52540">
    <property type="entry name" value="P-loop containing nucleoside triphosphate hydrolases"/>
    <property type="match status" value="1"/>
</dbReference>
<dbReference type="STRING" id="756272.Plabr_1649"/>
<organism evidence="1 2">
    <name type="scientific">Rubinisphaera brasiliensis (strain ATCC 49424 / DSM 5305 / JCM 21570 / IAM 15109 / NBRC 103401 / IFAM 1448)</name>
    <name type="common">Planctomyces brasiliensis</name>
    <dbReference type="NCBI Taxonomy" id="756272"/>
    <lineage>
        <taxon>Bacteria</taxon>
        <taxon>Pseudomonadati</taxon>
        <taxon>Planctomycetota</taxon>
        <taxon>Planctomycetia</taxon>
        <taxon>Planctomycetales</taxon>
        <taxon>Planctomycetaceae</taxon>
        <taxon>Rubinisphaera</taxon>
    </lineage>
</organism>
<evidence type="ECO:0000313" key="1">
    <source>
        <dbReference type="EMBL" id="ADY59260.1"/>
    </source>
</evidence>
<dbReference type="GO" id="GO:0006261">
    <property type="term" value="P:DNA-templated DNA replication"/>
    <property type="evidence" value="ECO:0007669"/>
    <property type="project" value="TreeGrafter"/>
</dbReference>
<accession>F0ST49</accession>
<dbReference type="eggNOG" id="COG0470">
    <property type="taxonomic scope" value="Bacteria"/>
</dbReference>
<dbReference type="OrthoDB" id="9810148at2"/>
<keyword evidence="2" id="KW-1185">Reference proteome</keyword>
<dbReference type="NCBIfam" id="TIGR00678">
    <property type="entry name" value="holB"/>
    <property type="match status" value="1"/>
</dbReference>
<gene>
    <name evidence="1" type="ordered locus">Plabr_1649</name>
</gene>
<sequence>MGWEQYYGHEQKREMFARALQRGRLGHAYLFVGPSGIGKRSFARLLAQSLLCTRRPDGELTACGECSGCRQVLTRNHPDLMEVGLPEGKSELPIDVFVGSPERRGREGLCHELSLSAMQGGYRIAIIDDADRMNIASANALLKTLEEPGPGAVLILIAEDADQVIQTIRSRCQQLYFGPLNENDLRKAVEDQLARQEPGESQLPLETVLAGAHGSVEQALGRMNRSPDFAAAEKSLQDMLARPQWTAARLSKAAEPLLSQFGSDTSAQREGAHAVVGCCLKACYRQLVGGSTAGLSDWQRDHWADAVDLCLETGIQIDRRATVALCLDAFFQELEIRLRPTWNPSPVRS</sequence>
<reference evidence="2" key="1">
    <citation type="submission" date="2011-02" db="EMBL/GenBank/DDBJ databases">
        <title>The complete genome of Planctomyces brasiliensis DSM 5305.</title>
        <authorList>
            <person name="Lucas S."/>
            <person name="Copeland A."/>
            <person name="Lapidus A."/>
            <person name="Bruce D."/>
            <person name="Goodwin L."/>
            <person name="Pitluck S."/>
            <person name="Kyrpides N."/>
            <person name="Mavromatis K."/>
            <person name="Pagani I."/>
            <person name="Ivanova N."/>
            <person name="Ovchinnikova G."/>
            <person name="Lu M."/>
            <person name="Detter J.C."/>
            <person name="Han C."/>
            <person name="Land M."/>
            <person name="Hauser L."/>
            <person name="Markowitz V."/>
            <person name="Cheng J.-F."/>
            <person name="Hugenholtz P."/>
            <person name="Woyke T."/>
            <person name="Wu D."/>
            <person name="Tindall B."/>
            <person name="Pomrenke H.G."/>
            <person name="Brambilla E."/>
            <person name="Klenk H.-P."/>
            <person name="Eisen J.A."/>
        </authorList>
    </citation>
    <scope>NUCLEOTIDE SEQUENCE [LARGE SCALE GENOMIC DNA]</scope>
    <source>
        <strain evidence="2">ATCC 49424 / DSM 5305 / JCM 21570 / NBRC 103401 / IFAM 1448</strain>
    </source>
</reference>
<dbReference type="AlphaFoldDB" id="F0ST49"/>
<dbReference type="InterPro" id="IPR050238">
    <property type="entry name" value="DNA_Rep/Repair_Clamp_Loader"/>
</dbReference>
<dbReference type="PANTHER" id="PTHR11669:SF8">
    <property type="entry name" value="DNA POLYMERASE III SUBUNIT DELTA"/>
    <property type="match status" value="1"/>
</dbReference>
<dbReference type="PANTHER" id="PTHR11669">
    <property type="entry name" value="REPLICATION FACTOR C / DNA POLYMERASE III GAMMA-TAU SUBUNIT"/>
    <property type="match status" value="1"/>
</dbReference>
<dbReference type="InterPro" id="IPR027417">
    <property type="entry name" value="P-loop_NTPase"/>
</dbReference>
<dbReference type="HOGENOM" id="CLU_006229_4_0_0"/>
<dbReference type="KEGG" id="pbs:Plabr_1649"/>
<evidence type="ECO:0000313" key="2">
    <source>
        <dbReference type="Proteomes" id="UP000006860"/>
    </source>
</evidence>
<dbReference type="EMBL" id="CP002546">
    <property type="protein sequence ID" value="ADY59260.1"/>
    <property type="molecule type" value="Genomic_DNA"/>
</dbReference>
<proteinExistence type="predicted"/>